<sequence length="87" mass="9602">RFESLNRFVPCIQQARADTAALAQQAASVALPIGDGQSLVQFIADADACYQHTTHMRQARQQAIDLVTWCCDVLRDMENSSAAENTF</sequence>
<evidence type="ECO:0000313" key="1">
    <source>
        <dbReference type="EMBL" id="KNC80913.1"/>
    </source>
</evidence>
<dbReference type="RefSeq" id="XP_014154815.1">
    <property type="nucleotide sequence ID" value="XM_014299340.1"/>
</dbReference>
<dbReference type="AlphaFoldDB" id="A0A0L0FY70"/>
<dbReference type="Proteomes" id="UP000054560">
    <property type="component" value="Unassembled WGS sequence"/>
</dbReference>
<dbReference type="EMBL" id="KQ242091">
    <property type="protein sequence ID" value="KNC80913.1"/>
    <property type="molecule type" value="Genomic_DNA"/>
</dbReference>
<gene>
    <name evidence="1" type="ORF">SARC_06754</name>
</gene>
<dbReference type="GeneID" id="25907258"/>
<reference evidence="1 2" key="1">
    <citation type="submission" date="2011-02" db="EMBL/GenBank/DDBJ databases">
        <title>The Genome Sequence of Sphaeroforma arctica JP610.</title>
        <authorList>
            <consortium name="The Broad Institute Genome Sequencing Platform"/>
            <person name="Russ C."/>
            <person name="Cuomo C."/>
            <person name="Young S.K."/>
            <person name="Zeng Q."/>
            <person name="Gargeya S."/>
            <person name="Alvarado L."/>
            <person name="Berlin A."/>
            <person name="Chapman S.B."/>
            <person name="Chen Z."/>
            <person name="Freedman E."/>
            <person name="Gellesch M."/>
            <person name="Goldberg J."/>
            <person name="Griggs A."/>
            <person name="Gujja S."/>
            <person name="Heilman E."/>
            <person name="Heiman D."/>
            <person name="Howarth C."/>
            <person name="Mehta T."/>
            <person name="Neiman D."/>
            <person name="Pearson M."/>
            <person name="Roberts A."/>
            <person name="Saif S."/>
            <person name="Shea T."/>
            <person name="Shenoy N."/>
            <person name="Sisk P."/>
            <person name="Stolte C."/>
            <person name="Sykes S."/>
            <person name="White J."/>
            <person name="Yandava C."/>
            <person name="Burger G."/>
            <person name="Gray M.W."/>
            <person name="Holland P.W.H."/>
            <person name="King N."/>
            <person name="Lang F.B.F."/>
            <person name="Roger A.J."/>
            <person name="Ruiz-Trillo I."/>
            <person name="Haas B."/>
            <person name="Nusbaum C."/>
            <person name="Birren B."/>
        </authorList>
    </citation>
    <scope>NUCLEOTIDE SEQUENCE [LARGE SCALE GENOMIC DNA]</scope>
    <source>
        <strain evidence="1 2">JP610</strain>
    </source>
</reference>
<feature type="non-terminal residue" evidence="1">
    <location>
        <position position="1"/>
    </location>
</feature>
<evidence type="ECO:0000313" key="2">
    <source>
        <dbReference type="Proteomes" id="UP000054560"/>
    </source>
</evidence>
<protein>
    <submittedName>
        <fullName evidence="1">Uncharacterized protein</fullName>
    </submittedName>
</protein>
<keyword evidence="2" id="KW-1185">Reference proteome</keyword>
<proteinExistence type="predicted"/>
<organism evidence="1 2">
    <name type="scientific">Sphaeroforma arctica JP610</name>
    <dbReference type="NCBI Taxonomy" id="667725"/>
    <lineage>
        <taxon>Eukaryota</taxon>
        <taxon>Ichthyosporea</taxon>
        <taxon>Ichthyophonida</taxon>
        <taxon>Sphaeroforma</taxon>
    </lineage>
</organism>
<name>A0A0L0FY70_9EUKA</name>
<accession>A0A0L0FY70</accession>